<dbReference type="SUPFAM" id="SSF52833">
    <property type="entry name" value="Thioredoxin-like"/>
    <property type="match status" value="1"/>
</dbReference>
<evidence type="ECO:0000256" key="3">
    <source>
        <dbReference type="ARBA" id="ARBA00047960"/>
    </source>
</evidence>
<dbReference type="GO" id="GO:0005739">
    <property type="term" value="C:mitochondrion"/>
    <property type="evidence" value="ECO:0007669"/>
    <property type="project" value="TreeGrafter"/>
</dbReference>
<gene>
    <name evidence="7" type="ORF">BIW11_12349</name>
</gene>
<dbReference type="Proteomes" id="UP000192247">
    <property type="component" value="Unassembled WGS sequence"/>
</dbReference>
<dbReference type="GO" id="GO:0004602">
    <property type="term" value="F:glutathione peroxidase activity"/>
    <property type="evidence" value="ECO:0007669"/>
    <property type="project" value="TreeGrafter"/>
</dbReference>
<dbReference type="InterPro" id="IPR036249">
    <property type="entry name" value="Thioredoxin-like_sf"/>
</dbReference>
<organism evidence="7 8">
    <name type="scientific">Tropilaelaps mercedesae</name>
    <dbReference type="NCBI Taxonomy" id="418985"/>
    <lineage>
        <taxon>Eukaryota</taxon>
        <taxon>Metazoa</taxon>
        <taxon>Ecdysozoa</taxon>
        <taxon>Arthropoda</taxon>
        <taxon>Chelicerata</taxon>
        <taxon>Arachnida</taxon>
        <taxon>Acari</taxon>
        <taxon>Parasitiformes</taxon>
        <taxon>Mesostigmata</taxon>
        <taxon>Gamasina</taxon>
        <taxon>Dermanyssoidea</taxon>
        <taxon>Laelapidae</taxon>
        <taxon>Tropilaelaps</taxon>
    </lineage>
</organism>
<dbReference type="Pfam" id="PF01323">
    <property type="entry name" value="DSBA"/>
    <property type="match status" value="1"/>
</dbReference>
<dbReference type="Gene3D" id="3.40.30.10">
    <property type="entry name" value="Glutaredoxin"/>
    <property type="match status" value="1"/>
</dbReference>
<evidence type="ECO:0000256" key="4">
    <source>
        <dbReference type="PIRNR" id="PIRNR006386"/>
    </source>
</evidence>
<dbReference type="EMBL" id="MNPL01021584">
    <property type="protein sequence ID" value="OQR69294.1"/>
    <property type="molecule type" value="Genomic_DNA"/>
</dbReference>
<evidence type="ECO:0000256" key="5">
    <source>
        <dbReference type="PIRSR" id="PIRSR006386-1"/>
    </source>
</evidence>
<dbReference type="STRING" id="418985.A0A1V9X712"/>
<dbReference type="FunFam" id="3.40.30.10:FF:000096">
    <property type="entry name" value="Glutathione S-transferase kappa"/>
    <property type="match status" value="1"/>
</dbReference>
<comment type="caution">
    <text evidence="7">The sequence shown here is derived from an EMBL/GenBank/DDBJ whole genome shotgun (WGS) entry which is preliminary data.</text>
</comment>
<protein>
    <recommendedName>
        <fullName evidence="4">Glutathione S-transferase kappa</fullName>
        <ecNumber evidence="4">2.5.1.18</ecNumber>
    </recommendedName>
</protein>
<reference evidence="7 8" key="1">
    <citation type="journal article" date="2017" name="Gigascience">
        <title>Draft genome of the honey bee ectoparasitic mite, Tropilaelaps mercedesae, is shaped by the parasitic life history.</title>
        <authorList>
            <person name="Dong X."/>
            <person name="Armstrong S.D."/>
            <person name="Xia D."/>
            <person name="Makepeace B.L."/>
            <person name="Darby A.C."/>
            <person name="Kadowaki T."/>
        </authorList>
    </citation>
    <scope>NUCLEOTIDE SEQUENCE [LARGE SCALE GENOMIC DNA]</scope>
    <source>
        <strain evidence="7">Wuxi-XJTLU</strain>
    </source>
</reference>
<dbReference type="GO" id="GO:0004364">
    <property type="term" value="F:glutathione transferase activity"/>
    <property type="evidence" value="ECO:0007669"/>
    <property type="project" value="UniProtKB-UniRule"/>
</dbReference>
<comment type="catalytic activity">
    <reaction evidence="3 4">
        <text>RX + glutathione = an S-substituted glutathione + a halide anion + H(+)</text>
        <dbReference type="Rhea" id="RHEA:16437"/>
        <dbReference type="ChEBI" id="CHEBI:15378"/>
        <dbReference type="ChEBI" id="CHEBI:16042"/>
        <dbReference type="ChEBI" id="CHEBI:17792"/>
        <dbReference type="ChEBI" id="CHEBI:57925"/>
        <dbReference type="ChEBI" id="CHEBI:90779"/>
        <dbReference type="EC" id="2.5.1.18"/>
    </reaction>
</comment>
<evidence type="ECO:0000256" key="2">
    <source>
        <dbReference type="ARBA" id="ARBA00022679"/>
    </source>
</evidence>
<dbReference type="InterPro" id="IPR051924">
    <property type="entry name" value="GST_Kappa/NadH"/>
</dbReference>
<dbReference type="PANTHER" id="PTHR42943">
    <property type="entry name" value="GLUTATHIONE S-TRANSFERASE KAPPA"/>
    <property type="match status" value="1"/>
</dbReference>
<accession>A0A1V9X712</accession>
<evidence type="ECO:0000259" key="6">
    <source>
        <dbReference type="Pfam" id="PF01323"/>
    </source>
</evidence>
<name>A0A1V9X712_9ACAR</name>
<dbReference type="AlphaFoldDB" id="A0A1V9X712"/>
<dbReference type="InterPro" id="IPR001853">
    <property type="entry name" value="DSBA-like_thioredoxin_dom"/>
</dbReference>
<proteinExistence type="inferred from homology"/>
<dbReference type="EC" id="2.5.1.18" evidence="4"/>
<feature type="domain" description="DSBA-like thioredoxin" evidence="6">
    <location>
        <begin position="7"/>
        <end position="208"/>
    </location>
</feature>
<sequence>MASKRLVVELYYDVVSPFSYLCFEALCRYRTPWDMDLRLKPFNLGAVMRESGNAPPAMVPNRARYMLKDLKRLSSYYQVPLQIPKEFMSWILSKSTVNAQRFLCALEVQKPELVEPVSRAFYQRLFGEQKEIMSLECIPEVARKGGVPDDVIKSCLDEIETEKIKAILKKNTEEALELNAFGAPTMVAHIDGRKEMFFGQDRLYLLAHEAGKSWLGPFPTDNKL</sequence>
<evidence type="ECO:0000313" key="7">
    <source>
        <dbReference type="EMBL" id="OQR69294.1"/>
    </source>
</evidence>
<dbReference type="InParanoid" id="A0A1V9X712"/>
<keyword evidence="8" id="KW-1185">Reference proteome</keyword>
<evidence type="ECO:0000256" key="1">
    <source>
        <dbReference type="ARBA" id="ARBA00006494"/>
    </source>
</evidence>
<dbReference type="PIRSF" id="PIRSF006386">
    <property type="entry name" value="HCCAis_GSTk"/>
    <property type="match status" value="1"/>
</dbReference>
<dbReference type="PANTHER" id="PTHR42943:SF2">
    <property type="entry name" value="GLUTATHIONE S-TRANSFERASE KAPPA 1"/>
    <property type="match status" value="1"/>
</dbReference>
<dbReference type="GO" id="GO:0006749">
    <property type="term" value="P:glutathione metabolic process"/>
    <property type="evidence" value="ECO:0007669"/>
    <property type="project" value="TreeGrafter"/>
</dbReference>
<dbReference type="InterPro" id="IPR014440">
    <property type="entry name" value="HCCAis_GSTk"/>
</dbReference>
<keyword evidence="2 4" id="KW-0808">Transferase</keyword>
<evidence type="ECO:0000313" key="8">
    <source>
        <dbReference type="Proteomes" id="UP000192247"/>
    </source>
</evidence>
<feature type="active site" description="Nucleophile" evidence="5">
    <location>
        <position position="16"/>
    </location>
</feature>
<comment type="similarity">
    <text evidence="1 4">Belongs to the GST superfamily. Kappa family.</text>
</comment>
<dbReference type="GO" id="GO:0005777">
    <property type="term" value="C:peroxisome"/>
    <property type="evidence" value="ECO:0007669"/>
    <property type="project" value="TreeGrafter"/>
</dbReference>
<dbReference type="OrthoDB" id="4664297at2759"/>